<dbReference type="Proteomes" id="UP000069241">
    <property type="component" value="Chromosome"/>
</dbReference>
<dbReference type="InterPro" id="IPR003593">
    <property type="entry name" value="AAA+_ATPase"/>
</dbReference>
<dbReference type="Pfam" id="PF00005">
    <property type="entry name" value="ABC_tran"/>
    <property type="match status" value="1"/>
</dbReference>
<name>A0A120KM92_9BACT</name>
<evidence type="ECO:0000313" key="7">
    <source>
        <dbReference type="Proteomes" id="UP000069241"/>
    </source>
</evidence>
<evidence type="ECO:0000259" key="5">
    <source>
        <dbReference type="PROSITE" id="PS50893"/>
    </source>
</evidence>
<dbReference type="SUPFAM" id="SSF52540">
    <property type="entry name" value="P-loop containing nucleoside triphosphate hydrolases"/>
    <property type="match status" value="1"/>
</dbReference>
<dbReference type="PROSITE" id="PS50893">
    <property type="entry name" value="ABC_TRANSPORTER_2"/>
    <property type="match status" value="1"/>
</dbReference>
<dbReference type="GO" id="GO:0016887">
    <property type="term" value="F:ATP hydrolysis activity"/>
    <property type="evidence" value="ECO:0007669"/>
    <property type="project" value="InterPro"/>
</dbReference>
<evidence type="ECO:0000256" key="4">
    <source>
        <dbReference type="ARBA" id="ARBA00022840"/>
    </source>
</evidence>
<dbReference type="AlphaFoldDB" id="A0A120KM92"/>
<dbReference type="GO" id="GO:0005524">
    <property type="term" value="F:ATP binding"/>
    <property type="evidence" value="ECO:0007669"/>
    <property type="project" value="UniProtKB-KW"/>
</dbReference>
<dbReference type="PANTHER" id="PTHR43553:SF24">
    <property type="entry name" value="ENERGY-COUPLING FACTOR TRANSPORTER ATP-BINDING PROTEIN ECFA1"/>
    <property type="match status" value="1"/>
</dbReference>
<reference evidence="7" key="1">
    <citation type="submission" date="2016-02" db="EMBL/GenBank/DDBJ databases">
        <authorList>
            <person name="Holder M.E."/>
            <person name="Ajami N.J."/>
            <person name="Petrosino J.F."/>
        </authorList>
    </citation>
    <scope>NUCLEOTIDE SEQUENCE [LARGE SCALE GENOMIC DNA]</scope>
    <source>
        <strain evidence="7">CCUG 45958</strain>
    </source>
</reference>
<sequence>MSDISLSDACESAIFSLEQVHFAYAREGKARTVLSDVNFSLFPTQKIGLYGPNGSGKTTFFRCITGLARPQQGLIRFHGHILSSEKDFRELRCKVGFVLQHAEDQLFFPTVLEDVAFGPLNLGLTPDEARQRALETLENLGLAGFEQRLTHRLSGGEKKLISLATVLAMRPEALLLDEPTNGLDNDARQRIIDILRGLSTARITISHDWDFLAQTSTEYLTILDGRLTPCAPSFAHAHMHAHPLGNEPHEH</sequence>
<dbReference type="GO" id="GO:0042626">
    <property type="term" value="F:ATPase-coupled transmembrane transporter activity"/>
    <property type="evidence" value="ECO:0007669"/>
    <property type="project" value="TreeGrafter"/>
</dbReference>
<keyword evidence="7" id="KW-1185">Reference proteome</keyword>
<dbReference type="CDD" id="cd03225">
    <property type="entry name" value="ABC_cobalt_CbiO_domain1"/>
    <property type="match status" value="1"/>
</dbReference>
<dbReference type="SMART" id="SM00382">
    <property type="entry name" value="AAA"/>
    <property type="match status" value="1"/>
</dbReference>
<dbReference type="STRING" id="44742.AXF13_08565"/>
<keyword evidence="3" id="KW-0547">Nucleotide-binding</keyword>
<evidence type="ECO:0000313" key="6">
    <source>
        <dbReference type="EMBL" id="AMD90171.1"/>
    </source>
</evidence>
<keyword evidence="2" id="KW-0813">Transport</keyword>
<organism evidence="6 7">
    <name type="scientific">Desulfovibrio fairfieldensis</name>
    <dbReference type="NCBI Taxonomy" id="44742"/>
    <lineage>
        <taxon>Bacteria</taxon>
        <taxon>Pseudomonadati</taxon>
        <taxon>Thermodesulfobacteriota</taxon>
        <taxon>Desulfovibrionia</taxon>
        <taxon>Desulfovibrionales</taxon>
        <taxon>Desulfovibrionaceae</taxon>
        <taxon>Desulfovibrio</taxon>
    </lineage>
</organism>
<dbReference type="Gene3D" id="3.40.50.300">
    <property type="entry name" value="P-loop containing nucleotide triphosphate hydrolases"/>
    <property type="match status" value="1"/>
</dbReference>
<dbReference type="InterPro" id="IPR015856">
    <property type="entry name" value="ABC_transpr_CbiO/EcfA_su"/>
</dbReference>
<dbReference type="InterPro" id="IPR050095">
    <property type="entry name" value="ECF_ABC_transporter_ATP-bd"/>
</dbReference>
<evidence type="ECO:0000256" key="3">
    <source>
        <dbReference type="ARBA" id="ARBA00022741"/>
    </source>
</evidence>
<gene>
    <name evidence="6" type="ORF">AXF13_08565</name>
</gene>
<dbReference type="PANTHER" id="PTHR43553">
    <property type="entry name" value="HEAVY METAL TRANSPORTER"/>
    <property type="match status" value="1"/>
</dbReference>
<dbReference type="KEGG" id="dfi:AXF13_08565"/>
<protein>
    <submittedName>
        <fullName evidence="6">ABC transporter ATP-binding protein</fullName>
    </submittedName>
</protein>
<evidence type="ECO:0000256" key="1">
    <source>
        <dbReference type="ARBA" id="ARBA00005417"/>
    </source>
</evidence>
<evidence type="ECO:0000256" key="2">
    <source>
        <dbReference type="ARBA" id="ARBA00022448"/>
    </source>
</evidence>
<dbReference type="InterPro" id="IPR027417">
    <property type="entry name" value="P-loop_NTPase"/>
</dbReference>
<dbReference type="GO" id="GO:0043190">
    <property type="term" value="C:ATP-binding cassette (ABC) transporter complex"/>
    <property type="evidence" value="ECO:0007669"/>
    <property type="project" value="TreeGrafter"/>
</dbReference>
<dbReference type="EMBL" id="CP014229">
    <property type="protein sequence ID" value="AMD90171.1"/>
    <property type="molecule type" value="Genomic_DNA"/>
</dbReference>
<dbReference type="InterPro" id="IPR017871">
    <property type="entry name" value="ABC_transporter-like_CS"/>
</dbReference>
<comment type="similarity">
    <text evidence="1">Belongs to the ABC transporter superfamily.</text>
</comment>
<dbReference type="RefSeq" id="WP_062252599.1">
    <property type="nucleotide sequence ID" value="NZ_CP014229.1"/>
</dbReference>
<keyword evidence="4 6" id="KW-0067">ATP-binding</keyword>
<feature type="domain" description="ABC transporter" evidence="5">
    <location>
        <begin position="15"/>
        <end position="249"/>
    </location>
</feature>
<proteinExistence type="inferred from homology"/>
<dbReference type="InterPro" id="IPR003439">
    <property type="entry name" value="ABC_transporter-like_ATP-bd"/>
</dbReference>
<dbReference type="PROSITE" id="PS00211">
    <property type="entry name" value="ABC_TRANSPORTER_1"/>
    <property type="match status" value="1"/>
</dbReference>
<accession>A0A120KM92</accession>